<evidence type="ECO:0000313" key="1">
    <source>
        <dbReference type="EMBL" id="CDW49129.1"/>
    </source>
</evidence>
<name>A0A0K2VF89_LEPSM</name>
<reference evidence="1" key="1">
    <citation type="submission" date="2014-05" db="EMBL/GenBank/DDBJ databases">
        <authorList>
            <person name="Chronopoulou M."/>
        </authorList>
    </citation>
    <scope>NUCLEOTIDE SEQUENCE</scope>
    <source>
        <tissue evidence="1">Whole organism</tissue>
    </source>
</reference>
<accession>A0A0K2VF89</accession>
<feature type="non-terminal residue" evidence="1">
    <location>
        <position position="1"/>
    </location>
</feature>
<dbReference type="AlphaFoldDB" id="A0A0K2VF89"/>
<organism evidence="1">
    <name type="scientific">Lepeophtheirus salmonis</name>
    <name type="common">Salmon louse</name>
    <name type="synonym">Caligus salmonis</name>
    <dbReference type="NCBI Taxonomy" id="72036"/>
    <lineage>
        <taxon>Eukaryota</taxon>
        <taxon>Metazoa</taxon>
        <taxon>Ecdysozoa</taxon>
        <taxon>Arthropoda</taxon>
        <taxon>Crustacea</taxon>
        <taxon>Multicrustacea</taxon>
        <taxon>Hexanauplia</taxon>
        <taxon>Copepoda</taxon>
        <taxon>Siphonostomatoida</taxon>
        <taxon>Caligidae</taxon>
        <taxon>Lepeophtheirus</taxon>
    </lineage>
</organism>
<dbReference type="EMBL" id="HACA01031768">
    <property type="protein sequence ID" value="CDW49129.1"/>
    <property type="molecule type" value="Transcribed_RNA"/>
</dbReference>
<protein>
    <submittedName>
        <fullName evidence="1">Uncharacterized protein</fullName>
    </submittedName>
</protein>
<sequence>KITLVYCQSEDMVADMLTKGLSKAKFVKPCRNY</sequence>
<proteinExistence type="predicted"/>